<evidence type="ECO:0000256" key="1">
    <source>
        <dbReference type="ARBA" id="ARBA00004651"/>
    </source>
</evidence>
<dbReference type="InterPro" id="IPR011014">
    <property type="entry name" value="MscS_channel_TM-2"/>
</dbReference>
<evidence type="ECO:0000259" key="10">
    <source>
        <dbReference type="Pfam" id="PF21088"/>
    </source>
</evidence>
<dbReference type="GO" id="GO:0005886">
    <property type="term" value="C:plasma membrane"/>
    <property type="evidence" value="ECO:0007669"/>
    <property type="project" value="UniProtKB-SubCell"/>
</dbReference>
<reference evidence="11 12" key="1">
    <citation type="journal article" date="2020" name="Nature">
        <title>Bacterial chemolithoautotrophy via manganese oxidation.</title>
        <authorList>
            <person name="Yu H."/>
            <person name="Leadbetter J.R."/>
        </authorList>
    </citation>
    <scope>NUCLEOTIDE SEQUENCE [LARGE SCALE GENOMIC DNA]</scope>
    <source>
        <strain evidence="11 12">Mn-1</strain>
    </source>
</reference>
<comment type="subcellular location">
    <subcellularLocation>
        <location evidence="1">Cell membrane</location>
        <topology evidence="1">Multi-pass membrane protein</topology>
    </subcellularLocation>
</comment>
<dbReference type="AlphaFoldDB" id="A0A7X6DPY6"/>
<evidence type="ECO:0000256" key="6">
    <source>
        <dbReference type="ARBA" id="ARBA00023136"/>
    </source>
</evidence>
<accession>A0A7X6DPY6</accession>
<evidence type="ECO:0000313" key="11">
    <source>
        <dbReference type="EMBL" id="NKE71177.1"/>
    </source>
</evidence>
<evidence type="ECO:0000259" key="9">
    <source>
        <dbReference type="Pfam" id="PF21082"/>
    </source>
</evidence>
<protein>
    <submittedName>
        <fullName evidence="11">Mechanosensitive ion channel family protein</fullName>
    </submittedName>
</protein>
<dbReference type="SUPFAM" id="SSF82861">
    <property type="entry name" value="Mechanosensitive channel protein MscS (YggB), transmembrane region"/>
    <property type="match status" value="1"/>
</dbReference>
<feature type="transmembrane region" description="Helical" evidence="7">
    <location>
        <begin position="93"/>
        <end position="113"/>
    </location>
</feature>
<dbReference type="SUPFAM" id="SSF50182">
    <property type="entry name" value="Sm-like ribonucleoproteins"/>
    <property type="match status" value="1"/>
</dbReference>
<keyword evidence="6 7" id="KW-0472">Membrane</keyword>
<dbReference type="Pfam" id="PF00924">
    <property type="entry name" value="MS_channel_2nd"/>
    <property type="match status" value="1"/>
</dbReference>
<evidence type="ECO:0000256" key="5">
    <source>
        <dbReference type="ARBA" id="ARBA00022989"/>
    </source>
</evidence>
<dbReference type="Pfam" id="PF21088">
    <property type="entry name" value="MS_channel_1st"/>
    <property type="match status" value="1"/>
</dbReference>
<evidence type="ECO:0000256" key="7">
    <source>
        <dbReference type="SAM" id="Phobius"/>
    </source>
</evidence>
<dbReference type="InterPro" id="IPR010920">
    <property type="entry name" value="LSM_dom_sf"/>
</dbReference>
<comment type="similarity">
    <text evidence="2">Belongs to the MscS (TC 1.A.23) family.</text>
</comment>
<dbReference type="RefSeq" id="WP_168059579.1">
    <property type="nucleotide sequence ID" value="NZ_VTOW01000002.1"/>
</dbReference>
<keyword evidence="5 7" id="KW-1133">Transmembrane helix</keyword>
<dbReference type="InterPro" id="IPR006685">
    <property type="entry name" value="MscS_channel_2nd"/>
</dbReference>
<feature type="domain" description="Mechanosensitive ion channel MscS" evidence="8">
    <location>
        <begin position="116"/>
        <end position="181"/>
    </location>
</feature>
<feature type="transmembrane region" description="Helical" evidence="7">
    <location>
        <begin position="20"/>
        <end position="45"/>
    </location>
</feature>
<feature type="transmembrane region" description="Helical" evidence="7">
    <location>
        <begin position="66"/>
        <end position="87"/>
    </location>
</feature>
<dbReference type="PANTHER" id="PTHR30347:SF1">
    <property type="entry name" value="MECHANOSENSITIVE CHANNEL MSCK"/>
    <property type="match status" value="1"/>
</dbReference>
<organism evidence="11 12">
    <name type="scientific">Candidatus Manganitrophus noduliformans</name>
    <dbReference type="NCBI Taxonomy" id="2606439"/>
    <lineage>
        <taxon>Bacteria</taxon>
        <taxon>Pseudomonadati</taxon>
        <taxon>Nitrospirota</taxon>
        <taxon>Nitrospiria</taxon>
        <taxon>Candidatus Troglogloeales</taxon>
        <taxon>Candidatus Manganitrophaceae</taxon>
        <taxon>Candidatus Manganitrophus</taxon>
    </lineage>
</organism>
<gene>
    <name evidence="11" type="ORF">MNODULE_10560</name>
</gene>
<evidence type="ECO:0000256" key="4">
    <source>
        <dbReference type="ARBA" id="ARBA00022692"/>
    </source>
</evidence>
<keyword evidence="12" id="KW-1185">Reference proteome</keyword>
<dbReference type="EMBL" id="VTOW01000002">
    <property type="protein sequence ID" value="NKE71177.1"/>
    <property type="molecule type" value="Genomic_DNA"/>
</dbReference>
<dbReference type="InterPro" id="IPR049142">
    <property type="entry name" value="MS_channel_1st"/>
</dbReference>
<keyword evidence="3" id="KW-1003">Cell membrane</keyword>
<dbReference type="Gene3D" id="3.30.70.100">
    <property type="match status" value="1"/>
</dbReference>
<dbReference type="SUPFAM" id="SSF82689">
    <property type="entry name" value="Mechanosensitive channel protein MscS (YggB), C-terminal domain"/>
    <property type="match status" value="1"/>
</dbReference>
<feature type="domain" description="Mechanosensitive ion channel transmembrane helices 2/3" evidence="10">
    <location>
        <begin position="73"/>
        <end position="114"/>
    </location>
</feature>
<dbReference type="InterPro" id="IPR052702">
    <property type="entry name" value="MscS-like_channel"/>
</dbReference>
<evidence type="ECO:0000259" key="8">
    <source>
        <dbReference type="Pfam" id="PF00924"/>
    </source>
</evidence>
<evidence type="ECO:0000256" key="3">
    <source>
        <dbReference type="ARBA" id="ARBA00022475"/>
    </source>
</evidence>
<dbReference type="InterPro" id="IPR011066">
    <property type="entry name" value="MscS_channel_C_sf"/>
</dbReference>
<sequence length="295" mass="32377">MNVLQGFLEQVRSWINFPIFTLGGTLFTLWSLLYIVALLALLFYLSGKLKRWVVDQLLSRSNVDIGIRQATGTIIRYIVVAIGFLVILQSAGINLSALTILAGALGIGVGLGLQSITNNFVSGIIILFGRPIKVGDRIEVNDVVGDVIHISPRATTVVTNDNIAMIVPNSEFISSTVTNWSYTDRKVRFSIPVPVSYRSDPERVRALLMAVAEAHPGGLGEPEPDALLDGFGDSGLNFVLRVWSQRYTSRPGVLRSELNYAIIKKFREEGIEIPFPQRDIHIRNGGEEAEGAASR</sequence>
<comment type="caution">
    <text evidence="11">The sequence shown here is derived from an EMBL/GenBank/DDBJ whole genome shotgun (WGS) entry which is preliminary data.</text>
</comment>
<dbReference type="GO" id="GO:0008381">
    <property type="term" value="F:mechanosensitive monoatomic ion channel activity"/>
    <property type="evidence" value="ECO:0007669"/>
    <property type="project" value="UniProtKB-ARBA"/>
</dbReference>
<feature type="domain" description="Mechanosensitive ion channel MscS C-terminal" evidence="9">
    <location>
        <begin position="191"/>
        <end position="273"/>
    </location>
</feature>
<dbReference type="Gene3D" id="1.10.287.1260">
    <property type="match status" value="1"/>
</dbReference>
<dbReference type="InterPro" id="IPR049278">
    <property type="entry name" value="MS_channel_C"/>
</dbReference>
<evidence type="ECO:0000256" key="2">
    <source>
        <dbReference type="ARBA" id="ARBA00008017"/>
    </source>
</evidence>
<dbReference type="PANTHER" id="PTHR30347">
    <property type="entry name" value="POTASSIUM CHANNEL RELATED"/>
    <property type="match status" value="1"/>
</dbReference>
<dbReference type="Gene3D" id="2.30.30.60">
    <property type="match status" value="1"/>
</dbReference>
<dbReference type="InterPro" id="IPR023408">
    <property type="entry name" value="MscS_beta-dom_sf"/>
</dbReference>
<proteinExistence type="inferred from homology"/>
<dbReference type="Pfam" id="PF21082">
    <property type="entry name" value="MS_channel_3rd"/>
    <property type="match status" value="1"/>
</dbReference>
<evidence type="ECO:0000313" key="12">
    <source>
        <dbReference type="Proteomes" id="UP000534783"/>
    </source>
</evidence>
<dbReference type="Proteomes" id="UP000534783">
    <property type="component" value="Unassembled WGS sequence"/>
</dbReference>
<name>A0A7X6DPY6_9BACT</name>
<keyword evidence="4 7" id="KW-0812">Transmembrane</keyword>